<gene>
    <name evidence="1" type="ORF">CEXT_617931</name>
</gene>
<name>A0AAV4MQ65_CAEEX</name>
<reference evidence="1 2" key="1">
    <citation type="submission" date="2021-06" db="EMBL/GenBank/DDBJ databases">
        <title>Caerostris extrusa draft genome.</title>
        <authorList>
            <person name="Kono N."/>
            <person name="Arakawa K."/>
        </authorList>
    </citation>
    <scope>NUCLEOTIDE SEQUENCE [LARGE SCALE GENOMIC DNA]</scope>
</reference>
<organism evidence="1 2">
    <name type="scientific">Caerostris extrusa</name>
    <name type="common">Bark spider</name>
    <name type="synonym">Caerostris bankana</name>
    <dbReference type="NCBI Taxonomy" id="172846"/>
    <lineage>
        <taxon>Eukaryota</taxon>
        <taxon>Metazoa</taxon>
        <taxon>Ecdysozoa</taxon>
        <taxon>Arthropoda</taxon>
        <taxon>Chelicerata</taxon>
        <taxon>Arachnida</taxon>
        <taxon>Araneae</taxon>
        <taxon>Araneomorphae</taxon>
        <taxon>Entelegynae</taxon>
        <taxon>Araneoidea</taxon>
        <taxon>Araneidae</taxon>
        <taxon>Caerostris</taxon>
    </lineage>
</organism>
<protein>
    <submittedName>
        <fullName evidence="1">Uncharacterized protein</fullName>
    </submittedName>
</protein>
<dbReference type="Proteomes" id="UP001054945">
    <property type="component" value="Unassembled WGS sequence"/>
</dbReference>
<evidence type="ECO:0000313" key="1">
    <source>
        <dbReference type="EMBL" id="GIX74151.1"/>
    </source>
</evidence>
<comment type="caution">
    <text evidence="1">The sequence shown here is derived from an EMBL/GenBank/DDBJ whole genome shotgun (WGS) entry which is preliminary data.</text>
</comment>
<sequence length="80" mass="9108">MGRKKKDWIEGKGCRRMSRLKGGGYFLPEIAFLSQPPFPLGNGKWRGGDRKGVRVHYAHARTRVPGQSSEKICKKLREIP</sequence>
<dbReference type="AlphaFoldDB" id="A0AAV4MQ65"/>
<dbReference type="EMBL" id="BPLR01002477">
    <property type="protein sequence ID" value="GIX74151.1"/>
    <property type="molecule type" value="Genomic_DNA"/>
</dbReference>
<proteinExistence type="predicted"/>
<accession>A0AAV4MQ65</accession>
<keyword evidence="2" id="KW-1185">Reference proteome</keyword>
<evidence type="ECO:0000313" key="2">
    <source>
        <dbReference type="Proteomes" id="UP001054945"/>
    </source>
</evidence>